<evidence type="ECO:0000313" key="6">
    <source>
        <dbReference type="EMBL" id="MFD1928856.1"/>
    </source>
</evidence>
<dbReference type="PANTHER" id="PTHR32114">
    <property type="entry name" value="ABC TRANSPORTER ABCH.3"/>
    <property type="match status" value="1"/>
</dbReference>
<comment type="subunit">
    <text evidence="2">Heterodimer of SbcC and SbcD.</text>
</comment>
<dbReference type="InterPro" id="IPR038729">
    <property type="entry name" value="Rad50/SbcC_AAA"/>
</dbReference>
<dbReference type="RefSeq" id="WP_381538505.1">
    <property type="nucleotide sequence ID" value="NZ_JBHUGI010000032.1"/>
</dbReference>
<dbReference type="SUPFAM" id="SSF52540">
    <property type="entry name" value="P-loop containing nucleoside triphosphate hydrolases"/>
    <property type="match status" value="1"/>
</dbReference>
<name>A0ABW4SJM2_9BACL</name>
<dbReference type="PANTHER" id="PTHR32114:SF2">
    <property type="entry name" value="ABC TRANSPORTER ABCH.3"/>
    <property type="match status" value="1"/>
</dbReference>
<evidence type="ECO:0000256" key="1">
    <source>
        <dbReference type="ARBA" id="ARBA00006930"/>
    </source>
</evidence>
<comment type="caution">
    <text evidence="6">The sequence shown here is derived from an EMBL/GenBank/DDBJ whole genome shotgun (WGS) entry which is preliminary data.</text>
</comment>
<evidence type="ECO:0000313" key="7">
    <source>
        <dbReference type="Proteomes" id="UP001597218"/>
    </source>
</evidence>
<keyword evidence="4" id="KW-0175">Coiled coil</keyword>
<feature type="domain" description="Rad50/SbcC-type AAA" evidence="5">
    <location>
        <begin position="5"/>
        <end position="254"/>
    </location>
</feature>
<evidence type="ECO:0000256" key="2">
    <source>
        <dbReference type="ARBA" id="ARBA00011322"/>
    </source>
</evidence>
<dbReference type="Proteomes" id="UP001597218">
    <property type="component" value="Unassembled WGS sequence"/>
</dbReference>
<dbReference type="Pfam" id="PF13476">
    <property type="entry name" value="AAA_23"/>
    <property type="match status" value="1"/>
</dbReference>
<gene>
    <name evidence="6" type="ORF">ACFSFY_12515</name>
</gene>
<evidence type="ECO:0000256" key="4">
    <source>
        <dbReference type="SAM" id="Coils"/>
    </source>
</evidence>
<feature type="coiled-coil region" evidence="4">
    <location>
        <begin position="215"/>
        <end position="242"/>
    </location>
</feature>
<dbReference type="EMBL" id="JBHUGI010000032">
    <property type="protein sequence ID" value="MFD1928856.1"/>
    <property type="molecule type" value="Genomic_DNA"/>
</dbReference>
<evidence type="ECO:0000256" key="3">
    <source>
        <dbReference type="ARBA" id="ARBA00013368"/>
    </source>
</evidence>
<sequence length="660" mass="76072">MLIKKIEIVNFRQFKGLQSIEFSKDPDKNITLILGDNTSGKTTLLQAFLWCFYGKVNFKLRDALLNQTIKEEMVFHSKAMETMSVTIELTHQDLEYIITRTLKHHLRNKDVKTDNFSELKVSYKMEDGQTKSFEGKDNQRKVEEILPEDLSSYFFYDTERFGNVSDKTDVTAAVKGLLGLTVLKNTMNHIGRETQSDTVLGALFNSLSDKDDLVAINAKIKFEQAENEKKVLLDRIQVAEEEKRIKVVRNIEVQDILKDMTSSSKLQRERESKELKLKSETIGLVREEINYLKNFNDKSYLFFARPLINRALEKLENAEVSDKGIRDMNANSIEHIIQRGICVCGTCIEIGNDAHLKLIEELEYLPPKSIGLLISNFVNSASAYRSSSDRYSENLQKSYIDILKNKQRVSFLTDEIKDISNEINKNIASKDYEQELISNQSKIDNLDEKINNFSISMGEQDQIIRENKRIYQSTIGVSEKNKEIRLHMAYAEEIYKWIANSYFSKEKTIRIEMEEKVNKYFTQIYHGNRRVEIDDKYRVTLITKTNDIDIVTDESGGLETVKNFSFIAGLMDLAKNKLTKKDDVDVDSEAFPLILDAPFSNADVKHVNNISKVLPTIAEQLILIVMSKDWNYAEEEIGDKVGKRYVLEKKSEIETIIKEA</sequence>
<protein>
    <recommendedName>
        <fullName evidence="3">Nuclease SbcCD subunit C</fullName>
    </recommendedName>
</protein>
<dbReference type="InterPro" id="IPR027417">
    <property type="entry name" value="P-loop_NTPase"/>
</dbReference>
<reference evidence="7" key="1">
    <citation type="journal article" date="2019" name="Int. J. Syst. Evol. Microbiol.">
        <title>The Global Catalogue of Microorganisms (GCM) 10K type strain sequencing project: providing services to taxonomists for standard genome sequencing and annotation.</title>
        <authorList>
            <consortium name="The Broad Institute Genomics Platform"/>
            <consortium name="The Broad Institute Genome Sequencing Center for Infectious Disease"/>
            <person name="Wu L."/>
            <person name="Ma J."/>
        </authorList>
    </citation>
    <scope>NUCLEOTIDE SEQUENCE [LARGE SCALE GENOMIC DNA]</scope>
    <source>
        <strain evidence="7">CGMCC 4.7177</strain>
    </source>
</reference>
<dbReference type="Gene3D" id="3.40.50.300">
    <property type="entry name" value="P-loop containing nucleotide triphosphate hydrolases"/>
    <property type="match status" value="2"/>
</dbReference>
<organism evidence="6 7">
    <name type="scientific">Sporosarcina siberiensis</name>
    <dbReference type="NCBI Taxonomy" id="1365606"/>
    <lineage>
        <taxon>Bacteria</taxon>
        <taxon>Bacillati</taxon>
        <taxon>Bacillota</taxon>
        <taxon>Bacilli</taxon>
        <taxon>Bacillales</taxon>
        <taxon>Caryophanaceae</taxon>
        <taxon>Sporosarcina</taxon>
    </lineage>
</organism>
<keyword evidence="7" id="KW-1185">Reference proteome</keyword>
<comment type="similarity">
    <text evidence="1">Belongs to the SMC family. SbcC subfamily.</text>
</comment>
<evidence type="ECO:0000259" key="5">
    <source>
        <dbReference type="Pfam" id="PF13476"/>
    </source>
</evidence>
<proteinExistence type="inferred from homology"/>
<accession>A0ABW4SJM2</accession>